<organism evidence="1 2">
    <name type="scientific">Luedemannella flava</name>
    <dbReference type="NCBI Taxonomy" id="349316"/>
    <lineage>
        <taxon>Bacteria</taxon>
        <taxon>Bacillati</taxon>
        <taxon>Actinomycetota</taxon>
        <taxon>Actinomycetes</taxon>
        <taxon>Micromonosporales</taxon>
        <taxon>Micromonosporaceae</taxon>
        <taxon>Luedemannella</taxon>
    </lineage>
</organism>
<evidence type="ECO:0000313" key="1">
    <source>
        <dbReference type="EMBL" id="GAA1829380.1"/>
    </source>
</evidence>
<sequence length="352" mass="37874">MTVFACSGCDTVLTAPVTRVALPVLAHHVHGNGVTSMGVLMEPGTFAVDPEHYGPPWRRWAEVGADEARARGLYAPVFSVSDGPSHAVVLAPGDVRGTVFIPERNDGFCCGLDGRDGPNLACVGCGRPVATRIDDCSLWQAVWVDPRAVHRLDDVAGPPLAVAWEAVRQERAGTPPAEPSGLWSPLWEAAVGAALARILAASGGRPVTVPDGPVAETFRRSLDLLLPTDAPARSLVLAGPGLPSVPTDLALVPRHPVTGETWVASRSADAVPLEYDVWRHLAFHHGRWPVPGAAPMPDLAFREDPPPFAPTRPFRPDRSVFLRTLARLPAVREPWLRDVYDHVVAVWEGPFW</sequence>
<evidence type="ECO:0000313" key="2">
    <source>
        <dbReference type="Proteomes" id="UP001500218"/>
    </source>
</evidence>
<reference evidence="1 2" key="1">
    <citation type="journal article" date="2019" name="Int. J. Syst. Evol. Microbiol.">
        <title>The Global Catalogue of Microorganisms (GCM) 10K type strain sequencing project: providing services to taxonomists for standard genome sequencing and annotation.</title>
        <authorList>
            <consortium name="The Broad Institute Genomics Platform"/>
            <consortium name="The Broad Institute Genome Sequencing Center for Infectious Disease"/>
            <person name="Wu L."/>
            <person name="Ma J."/>
        </authorList>
    </citation>
    <scope>NUCLEOTIDE SEQUENCE [LARGE SCALE GENOMIC DNA]</scope>
    <source>
        <strain evidence="1 2">JCM 13250</strain>
    </source>
</reference>
<comment type="caution">
    <text evidence="1">The sequence shown here is derived from an EMBL/GenBank/DDBJ whole genome shotgun (WGS) entry which is preliminary data.</text>
</comment>
<proteinExistence type="predicted"/>
<accession>A0ABN2MJC0</accession>
<gene>
    <name evidence="1" type="ORF">GCM10009682_55390</name>
</gene>
<name>A0ABN2MJC0_9ACTN</name>
<protein>
    <submittedName>
        <fullName evidence="1">Uncharacterized protein</fullName>
    </submittedName>
</protein>
<keyword evidence="2" id="KW-1185">Reference proteome</keyword>
<dbReference type="RefSeq" id="WP_344138649.1">
    <property type="nucleotide sequence ID" value="NZ_BAAALT010000254.1"/>
</dbReference>
<dbReference type="Proteomes" id="UP001500218">
    <property type="component" value="Unassembled WGS sequence"/>
</dbReference>
<dbReference type="EMBL" id="BAAALT010000254">
    <property type="protein sequence ID" value="GAA1829380.1"/>
    <property type="molecule type" value="Genomic_DNA"/>
</dbReference>